<dbReference type="CDD" id="cd02199">
    <property type="entry name" value="YjgF_YER057c_UK114_like_1"/>
    <property type="match status" value="1"/>
</dbReference>
<dbReference type="PANTHER" id="PTHR43760:SF1">
    <property type="entry name" value="ENDORIBONUCLEASE L-PSP_CHORISMATE MUTASE-LIKE DOMAIN-CONTAINING PROTEIN"/>
    <property type="match status" value="1"/>
</dbReference>
<dbReference type="STRING" id="370622.LA66_12755"/>
<dbReference type="PANTHER" id="PTHR43760">
    <property type="entry name" value="ENDORIBONUCLEASE-RELATED"/>
    <property type="match status" value="1"/>
</dbReference>
<protein>
    <submittedName>
        <fullName evidence="2">Endoribonuclease</fullName>
    </submittedName>
</protein>
<dbReference type="Gene3D" id="3.30.1330.40">
    <property type="entry name" value="RutC-like"/>
    <property type="match status" value="1"/>
</dbReference>
<dbReference type="SUPFAM" id="SSF55298">
    <property type="entry name" value="YjgF-like"/>
    <property type="match status" value="1"/>
</dbReference>
<accession>A0A0B1Q668</accession>
<dbReference type="InterPro" id="IPR013813">
    <property type="entry name" value="Endoribo_LPSP/chorism_mut-like"/>
</dbReference>
<proteinExistence type="predicted"/>
<name>A0A0B1Q668_9HYPH</name>
<dbReference type="OrthoDB" id="9806350at2"/>
<dbReference type="InterPro" id="IPR035959">
    <property type="entry name" value="RutC-like_sf"/>
</dbReference>
<dbReference type="EMBL" id="JRFJ01000003">
    <property type="protein sequence ID" value="KHJ54325.1"/>
    <property type="molecule type" value="Genomic_DNA"/>
</dbReference>
<evidence type="ECO:0000259" key="1">
    <source>
        <dbReference type="Pfam" id="PF14588"/>
    </source>
</evidence>
<evidence type="ECO:0000313" key="3">
    <source>
        <dbReference type="Proteomes" id="UP000030826"/>
    </source>
</evidence>
<sequence>MTDSLESRLAAKGLKLPAAAAPAANYVAYVTYGNILQTSGQLPMADGGLAVTGTLGDSVSLEKGQEAARHCALNILAQAKAALGGDLTRIRRLLKLTVFVASATSFTDQHKVANGASDLLVELLGDIGKHSRSAVGVPALPMGAAVEIEAVFEIA</sequence>
<organism evidence="2 3">
    <name type="scientific">Aureimonas altamirensis</name>
    <dbReference type="NCBI Taxonomy" id="370622"/>
    <lineage>
        <taxon>Bacteria</taxon>
        <taxon>Pseudomonadati</taxon>
        <taxon>Pseudomonadota</taxon>
        <taxon>Alphaproteobacteria</taxon>
        <taxon>Hyphomicrobiales</taxon>
        <taxon>Aurantimonadaceae</taxon>
        <taxon>Aureimonas</taxon>
    </lineage>
</organism>
<dbReference type="Pfam" id="PF14588">
    <property type="entry name" value="YjgF_endoribonc"/>
    <property type="match status" value="1"/>
</dbReference>
<gene>
    <name evidence="2" type="ORF">LA66_12755</name>
</gene>
<dbReference type="Proteomes" id="UP000030826">
    <property type="component" value="Unassembled WGS sequence"/>
</dbReference>
<reference evidence="2 3" key="1">
    <citation type="submission" date="2014-09" db="EMBL/GenBank/DDBJ databases">
        <title>Isolation and characterization of Aurantimonas altamirensis ON-56566 from clinical sample following a dog bite.</title>
        <authorList>
            <person name="Eshaghi A."/>
            <person name="Li A."/>
            <person name="Shahinas D."/>
            <person name="Bahn P."/>
            <person name="Kus J.V."/>
            <person name="Patel S.N."/>
        </authorList>
    </citation>
    <scope>NUCLEOTIDE SEQUENCE [LARGE SCALE GENOMIC DNA]</scope>
    <source>
        <strain evidence="2 3">ON-56566</strain>
    </source>
</reference>
<comment type="caution">
    <text evidence="2">The sequence shown here is derived from an EMBL/GenBank/DDBJ whole genome shotgun (WGS) entry which is preliminary data.</text>
</comment>
<dbReference type="AlphaFoldDB" id="A0A0B1Q668"/>
<evidence type="ECO:0000313" key="2">
    <source>
        <dbReference type="EMBL" id="KHJ54325.1"/>
    </source>
</evidence>
<dbReference type="RefSeq" id="WP_039193675.1">
    <property type="nucleotide sequence ID" value="NZ_JRFJ01000003.1"/>
</dbReference>
<feature type="domain" description="Endoribonuclease L-PSP/chorismate mutase-like" evidence="1">
    <location>
        <begin position="6"/>
        <end position="144"/>
    </location>
</feature>